<dbReference type="Pfam" id="PF01435">
    <property type="entry name" value="Peptidase_M48"/>
    <property type="match status" value="1"/>
</dbReference>
<evidence type="ECO:0000259" key="7">
    <source>
        <dbReference type="Pfam" id="PF01435"/>
    </source>
</evidence>
<keyword evidence="6 8" id="KW-0482">Metalloprotease</keyword>
<keyword evidence="5" id="KW-0862">Zinc</keyword>
<dbReference type="GO" id="GO:0016020">
    <property type="term" value="C:membrane"/>
    <property type="evidence" value="ECO:0007669"/>
    <property type="project" value="TreeGrafter"/>
</dbReference>
<dbReference type="EMBL" id="JAGMWN010000007">
    <property type="protein sequence ID" value="MBP5858270.1"/>
    <property type="molecule type" value="Genomic_DNA"/>
</dbReference>
<protein>
    <submittedName>
        <fullName evidence="8">M48 family metalloprotease</fullName>
        <ecNumber evidence="8">3.4.24.-</ecNumber>
    </submittedName>
</protein>
<dbReference type="Proteomes" id="UP000672602">
    <property type="component" value="Unassembled WGS sequence"/>
</dbReference>
<evidence type="ECO:0000256" key="3">
    <source>
        <dbReference type="ARBA" id="ARBA00022723"/>
    </source>
</evidence>
<dbReference type="RefSeq" id="WP_210682863.1">
    <property type="nucleotide sequence ID" value="NZ_JAGMWN010000007.1"/>
</dbReference>
<evidence type="ECO:0000256" key="1">
    <source>
        <dbReference type="ARBA" id="ARBA00001947"/>
    </source>
</evidence>
<dbReference type="GO" id="GO:0004222">
    <property type="term" value="F:metalloendopeptidase activity"/>
    <property type="evidence" value="ECO:0007669"/>
    <property type="project" value="InterPro"/>
</dbReference>
<dbReference type="PROSITE" id="PS51257">
    <property type="entry name" value="PROKAR_LIPOPROTEIN"/>
    <property type="match status" value="1"/>
</dbReference>
<gene>
    <name evidence="8" type="ORF">KAJ83_14715</name>
</gene>
<dbReference type="GO" id="GO:0046872">
    <property type="term" value="F:metal ion binding"/>
    <property type="evidence" value="ECO:0007669"/>
    <property type="project" value="UniProtKB-KW"/>
</dbReference>
<keyword evidence="9" id="KW-1185">Reference proteome</keyword>
<keyword evidence="3" id="KW-0479">Metal-binding</keyword>
<dbReference type="PANTHER" id="PTHR22726">
    <property type="entry name" value="METALLOENDOPEPTIDASE OMA1"/>
    <property type="match status" value="1"/>
</dbReference>
<evidence type="ECO:0000256" key="5">
    <source>
        <dbReference type="ARBA" id="ARBA00022833"/>
    </source>
</evidence>
<dbReference type="EC" id="3.4.24.-" evidence="8"/>
<dbReference type="InterPro" id="IPR006311">
    <property type="entry name" value="TAT_signal"/>
</dbReference>
<dbReference type="PANTHER" id="PTHR22726:SF1">
    <property type="entry name" value="METALLOENDOPEPTIDASE OMA1, MITOCHONDRIAL"/>
    <property type="match status" value="1"/>
</dbReference>
<sequence length="492" mass="53802">MALTRRHFLQVGACGVGAGCLGGCVGTNRATGDTSFTGLMSIEDDIAMGREQHPKLVKEFGGEYENAKLQSYVERLGNKAAEYAEYQEFPYKFTIVNSPIINAFALPGGFVYVSRGLLSYASNEAELMGVISHEIGHVNARHTAERVGSTQLAQGLLLLGTVATGSSAVADVGSSVAGLVLQSFSREQEFEADSLGIRYMSRAGYDPDMMSTFLSTLREYSQVQAKINGKDPSSVDETNLMATHPRTVERVQRAKDQAVGTAPNATLVNREQFLGQIDGMLYGDDPSQGVIDGQTFTHPDLRFRFTVPEGFTMLNSPEQVVAFNEDRTVSIVFDGVTVPEGRNMATYLQRDWSGDVTLRDLEPIDVNGMPGATGWARLNGQQGQADVRGVAIRHGGDQVYRFRFVTQPQQTDAFSERLRQTTYSFARISAETANAIKPHRLLVVPVQSGDTVAGLSKHMPHGRYNEEMFRVLNDLVDGRPLHAGQYVKTIVL</sequence>
<evidence type="ECO:0000313" key="8">
    <source>
        <dbReference type="EMBL" id="MBP5858270.1"/>
    </source>
</evidence>
<evidence type="ECO:0000313" key="9">
    <source>
        <dbReference type="Proteomes" id="UP000672602"/>
    </source>
</evidence>
<dbReference type="GO" id="GO:0051603">
    <property type="term" value="P:proteolysis involved in protein catabolic process"/>
    <property type="evidence" value="ECO:0007669"/>
    <property type="project" value="TreeGrafter"/>
</dbReference>
<proteinExistence type="predicted"/>
<evidence type="ECO:0000256" key="6">
    <source>
        <dbReference type="ARBA" id="ARBA00023049"/>
    </source>
</evidence>
<reference evidence="8" key="1">
    <citation type="submission" date="2021-04" db="EMBL/GenBank/DDBJ databases">
        <authorList>
            <person name="Zhang D.-C."/>
        </authorList>
    </citation>
    <scope>NUCLEOTIDE SEQUENCE</scope>
    <source>
        <strain evidence="8">CGMCC 1.15697</strain>
    </source>
</reference>
<comment type="cofactor">
    <cofactor evidence="1">
        <name>Zn(2+)</name>
        <dbReference type="ChEBI" id="CHEBI:29105"/>
    </cofactor>
</comment>
<dbReference type="InterPro" id="IPR001915">
    <property type="entry name" value="Peptidase_M48"/>
</dbReference>
<dbReference type="InterPro" id="IPR051156">
    <property type="entry name" value="Mito/Outer_Membr_Metalloprot"/>
</dbReference>
<keyword evidence="2" id="KW-0645">Protease</keyword>
<evidence type="ECO:0000256" key="4">
    <source>
        <dbReference type="ARBA" id="ARBA00022801"/>
    </source>
</evidence>
<dbReference type="PROSITE" id="PS51318">
    <property type="entry name" value="TAT"/>
    <property type="match status" value="1"/>
</dbReference>
<name>A0A8J7V3E1_9PROT</name>
<comment type="caution">
    <text evidence="8">The sequence shown here is derived from an EMBL/GenBank/DDBJ whole genome shotgun (WGS) entry which is preliminary data.</text>
</comment>
<dbReference type="AlphaFoldDB" id="A0A8J7V3E1"/>
<organism evidence="8 9">
    <name type="scientific">Marivibrio halodurans</name>
    <dbReference type="NCBI Taxonomy" id="2039722"/>
    <lineage>
        <taxon>Bacteria</taxon>
        <taxon>Pseudomonadati</taxon>
        <taxon>Pseudomonadota</taxon>
        <taxon>Alphaproteobacteria</taxon>
        <taxon>Rhodospirillales</taxon>
        <taxon>Rhodospirillaceae</taxon>
        <taxon>Marivibrio</taxon>
    </lineage>
</organism>
<feature type="domain" description="Peptidase M48" evidence="7">
    <location>
        <begin position="69"/>
        <end position="256"/>
    </location>
</feature>
<accession>A0A8J7V3E1</accession>
<dbReference type="Gene3D" id="3.30.2010.10">
    <property type="entry name" value="Metalloproteases ('zincins'), catalytic domain"/>
    <property type="match status" value="1"/>
</dbReference>
<keyword evidence="4 8" id="KW-0378">Hydrolase</keyword>
<evidence type="ECO:0000256" key="2">
    <source>
        <dbReference type="ARBA" id="ARBA00022670"/>
    </source>
</evidence>